<dbReference type="Gene3D" id="3.20.20.210">
    <property type="match status" value="1"/>
</dbReference>
<accession>A0A3B0SE05</accession>
<dbReference type="AlphaFoldDB" id="A0A3B0SE05"/>
<evidence type="ECO:0000313" key="2">
    <source>
        <dbReference type="EMBL" id="VAW00792.1"/>
    </source>
</evidence>
<dbReference type="GO" id="GO:0004853">
    <property type="term" value="F:uroporphyrinogen decarboxylase activity"/>
    <property type="evidence" value="ECO:0007669"/>
    <property type="project" value="UniProtKB-EC"/>
</dbReference>
<gene>
    <name evidence="2" type="ORF">MNBD_ACTINO01-388</name>
</gene>
<dbReference type="Pfam" id="PF01208">
    <property type="entry name" value="URO-D"/>
    <property type="match status" value="1"/>
</dbReference>
<sequence length="216" mass="23999">MTRLLDTLALRPTDRSPVWVMRQAGRYLPEYRELRSRHTFQESILDPKIAAEITLQPIRRFGFDGAIMFADIMTPLEAMGIDVTFDPGPKLRPMSLAEIADLPDLDLDRVAHVAETLRLVRKDVPDDVTVIGFAGAPTTLLAYLLEGSGSKEYLPLRKAMHAGTPELDAALERLSTAMHTYLAMQVDAGAQVVQLFDSWAGILPRHLLETRSFSAA</sequence>
<dbReference type="GO" id="GO:0006783">
    <property type="term" value="P:heme biosynthetic process"/>
    <property type="evidence" value="ECO:0007669"/>
    <property type="project" value="TreeGrafter"/>
</dbReference>
<keyword evidence="2" id="KW-0456">Lyase</keyword>
<dbReference type="InterPro" id="IPR038071">
    <property type="entry name" value="UROD/MetE-like_sf"/>
</dbReference>
<dbReference type="PANTHER" id="PTHR21091:SF169">
    <property type="entry name" value="UROPORPHYRINOGEN DECARBOXYLASE"/>
    <property type="match status" value="1"/>
</dbReference>
<dbReference type="GO" id="GO:0005829">
    <property type="term" value="C:cytosol"/>
    <property type="evidence" value="ECO:0007669"/>
    <property type="project" value="TreeGrafter"/>
</dbReference>
<protein>
    <submittedName>
        <fullName evidence="2">Uroporphyrinogen III decarboxylase</fullName>
        <ecNumber evidence="2">4.1.1.37</ecNumber>
    </submittedName>
</protein>
<dbReference type="PROSITE" id="PS00906">
    <property type="entry name" value="UROD_1"/>
    <property type="match status" value="1"/>
</dbReference>
<name>A0A3B0SE05_9ZZZZ</name>
<dbReference type="SUPFAM" id="SSF51726">
    <property type="entry name" value="UROD/MetE-like"/>
    <property type="match status" value="1"/>
</dbReference>
<dbReference type="InterPro" id="IPR000257">
    <property type="entry name" value="Uroporphyrinogen_deCOase"/>
</dbReference>
<proteinExistence type="predicted"/>
<dbReference type="PANTHER" id="PTHR21091">
    <property type="entry name" value="METHYLTETRAHYDROFOLATE:HOMOCYSTEINE METHYLTRANSFERASE RELATED"/>
    <property type="match status" value="1"/>
</dbReference>
<organism evidence="2">
    <name type="scientific">hydrothermal vent metagenome</name>
    <dbReference type="NCBI Taxonomy" id="652676"/>
    <lineage>
        <taxon>unclassified sequences</taxon>
        <taxon>metagenomes</taxon>
        <taxon>ecological metagenomes</taxon>
    </lineage>
</organism>
<feature type="non-terminal residue" evidence="2">
    <location>
        <position position="216"/>
    </location>
</feature>
<reference evidence="2" key="1">
    <citation type="submission" date="2018-06" db="EMBL/GenBank/DDBJ databases">
        <authorList>
            <person name="Zhirakovskaya E."/>
        </authorList>
    </citation>
    <scope>NUCLEOTIDE SEQUENCE</scope>
</reference>
<dbReference type="EC" id="4.1.1.37" evidence="2"/>
<dbReference type="EMBL" id="UOEI01000293">
    <property type="protein sequence ID" value="VAW00792.1"/>
    <property type="molecule type" value="Genomic_DNA"/>
</dbReference>
<evidence type="ECO:0000259" key="1">
    <source>
        <dbReference type="PROSITE" id="PS00906"/>
    </source>
</evidence>
<feature type="domain" description="Uroporphyrinogen decarboxylase (URO-D)" evidence="1">
    <location>
        <begin position="17"/>
        <end position="26"/>
    </location>
</feature>